<dbReference type="RefSeq" id="WP_339967879.1">
    <property type="nucleotide sequence ID" value="NZ_JBBHJY010000007.1"/>
</dbReference>
<evidence type="ECO:0000313" key="1">
    <source>
        <dbReference type="EMBL" id="MEJ6011019.1"/>
    </source>
</evidence>
<comment type="caution">
    <text evidence="1">The sequence shown here is derived from an EMBL/GenBank/DDBJ whole genome shotgun (WGS) entry which is preliminary data.</text>
</comment>
<dbReference type="EMBL" id="JBBHJY010000007">
    <property type="protein sequence ID" value="MEJ6011019.1"/>
    <property type="molecule type" value="Genomic_DNA"/>
</dbReference>
<protein>
    <submittedName>
        <fullName evidence="1">Uncharacterized protein</fullName>
    </submittedName>
</protein>
<evidence type="ECO:0000313" key="2">
    <source>
        <dbReference type="Proteomes" id="UP001379235"/>
    </source>
</evidence>
<accession>A0ABU8SBZ7</accession>
<dbReference type="Proteomes" id="UP001379235">
    <property type="component" value="Unassembled WGS sequence"/>
</dbReference>
<sequence>MILPLIDVATLPHLDVLTGVFGSLLPGGQAQSSGDEIVVLMVFLYELMHPEEGEGGSNG</sequence>
<name>A0ABU8SBZ7_9SPHN</name>
<gene>
    <name evidence="1" type="ORF">WG900_13935</name>
</gene>
<keyword evidence="2" id="KW-1185">Reference proteome</keyword>
<reference evidence="1 2" key="1">
    <citation type="submission" date="2024-03" db="EMBL/GenBank/DDBJ databases">
        <authorList>
            <person name="Jo J.-H."/>
        </authorList>
    </citation>
    <scope>NUCLEOTIDE SEQUENCE [LARGE SCALE GENOMIC DNA]</scope>
    <source>
        <strain evidence="1 2">AS3R-12</strain>
    </source>
</reference>
<proteinExistence type="predicted"/>
<organism evidence="1 2">
    <name type="scientific">Novosphingobium aquae</name>
    <dbReference type="NCBI Taxonomy" id="3133435"/>
    <lineage>
        <taxon>Bacteria</taxon>
        <taxon>Pseudomonadati</taxon>
        <taxon>Pseudomonadota</taxon>
        <taxon>Alphaproteobacteria</taxon>
        <taxon>Sphingomonadales</taxon>
        <taxon>Sphingomonadaceae</taxon>
        <taxon>Novosphingobium</taxon>
    </lineage>
</organism>